<protein>
    <submittedName>
        <fullName evidence="3">Spp381p</fullName>
    </submittedName>
</protein>
<feature type="domain" description="Micro-fibrillar-associated protein 1 C-terminal" evidence="2">
    <location>
        <begin position="82"/>
        <end position="226"/>
    </location>
</feature>
<dbReference type="EMBL" id="ALIE01000009">
    <property type="protein sequence ID" value="EJS44761.1"/>
    <property type="molecule type" value="Genomic_DNA"/>
</dbReference>
<feature type="region of interest" description="Disordered" evidence="1">
    <location>
        <begin position="182"/>
        <end position="204"/>
    </location>
</feature>
<feature type="region of interest" description="Disordered" evidence="1">
    <location>
        <begin position="237"/>
        <end position="285"/>
    </location>
</feature>
<dbReference type="AlphaFoldDB" id="J8Q823"/>
<evidence type="ECO:0000256" key="1">
    <source>
        <dbReference type="SAM" id="MobiDB-lite"/>
    </source>
</evidence>
<gene>
    <name evidence="3" type="ORF">SU7_0225</name>
</gene>
<comment type="caution">
    <text evidence="3">The sequence shown here is derived from an EMBL/GenBank/DDBJ whole genome shotgun (WGS) entry which is preliminary data.</text>
</comment>
<proteinExistence type="predicted"/>
<keyword evidence="4" id="KW-1185">Reference proteome</keyword>
<dbReference type="OrthoDB" id="4070429at2759"/>
<evidence type="ECO:0000313" key="3">
    <source>
        <dbReference type="EMBL" id="EJS44761.1"/>
    </source>
</evidence>
<name>J8Q823_SACAR</name>
<dbReference type="Pfam" id="PF06991">
    <property type="entry name" value="MFAP1"/>
    <property type="match status" value="1"/>
</dbReference>
<reference evidence="3 4" key="1">
    <citation type="journal article" date="2013" name="BMC Genomics">
        <title>High quality de novo sequencing and assembly of the Saccharomyces arboricolus genome.</title>
        <authorList>
            <person name="Liti G."/>
            <person name="Nguyen Ba A.N."/>
            <person name="Blythe M."/>
            <person name="Mueller C.A."/>
            <person name="Bergstroem A."/>
            <person name="Cubillos F.A."/>
            <person name="Dafhnis-Calas F."/>
            <person name="Khoshraftar S."/>
            <person name="Malla S."/>
            <person name="Mehta N."/>
            <person name="Siow C.C."/>
            <person name="Warringer J."/>
            <person name="Moses A.M."/>
            <person name="Louis E.J."/>
            <person name="Nieduszynski C.A."/>
        </authorList>
    </citation>
    <scope>NUCLEOTIDE SEQUENCE [LARGE SCALE GENOMIC DNA]</scope>
    <source>
        <strain evidence="4">H-6 / AS 2.3317 / CBS 10644</strain>
    </source>
</reference>
<organism evidence="3 4">
    <name type="scientific">Saccharomyces arboricola (strain H-6 / AS 2.3317 / CBS 10644)</name>
    <name type="common">Yeast</name>
    <dbReference type="NCBI Taxonomy" id="1160507"/>
    <lineage>
        <taxon>Eukaryota</taxon>
        <taxon>Fungi</taxon>
        <taxon>Dikarya</taxon>
        <taxon>Ascomycota</taxon>
        <taxon>Saccharomycotina</taxon>
        <taxon>Saccharomycetes</taxon>
        <taxon>Saccharomycetales</taxon>
        <taxon>Saccharomycetaceae</taxon>
        <taxon>Saccharomyces</taxon>
    </lineage>
</organism>
<dbReference type="InterPro" id="IPR009730">
    <property type="entry name" value="MFAP1_C"/>
</dbReference>
<feature type="compositionally biased region" description="Polar residues" evidence="1">
    <location>
        <begin position="103"/>
        <end position="119"/>
    </location>
</feature>
<feature type="compositionally biased region" description="Basic and acidic residues" evidence="1">
    <location>
        <begin position="120"/>
        <end position="132"/>
    </location>
</feature>
<dbReference type="Proteomes" id="UP000006968">
    <property type="component" value="Chromosome II"/>
</dbReference>
<evidence type="ECO:0000313" key="4">
    <source>
        <dbReference type="Proteomes" id="UP000006968"/>
    </source>
</evidence>
<feature type="compositionally biased region" description="Basic and acidic residues" evidence="1">
    <location>
        <begin position="182"/>
        <end position="191"/>
    </location>
</feature>
<feature type="compositionally biased region" description="Basic residues" evidence="1">
    <location>
        <begin position="1"/>
        <end position="11"/>
    </location>
</feature>
<dbReference type="HOGENOM" id="CLU_1107827_0_0_1"/>
<evidence type="ECO:0000259" key="2">
    <source>
        <dbReference type="Pfam" id="PF06991"/>
    </source>
</evidence>
<feature type="region of interest" description="Disordered" evidence="1">
    <location>
        <begin position="1"/>
        <end position="132"/>
    </location>
</feature>
<feature type="compositionally biased region" description="Basic and acidic residues" evidence="1">
    <location>
        <begin position="47"/>
        <end position="70"/>
    </location>
</feature>
<accession>J8Q823</accession>
<sequence length="285" mass="32969">MSFRHFKRKLHASPSEESSSADEENLDGIINVSKKSDNGSAAEILEEPSKKYMVKENKESDESETEARSESEDDSDSSSTSENEGMINLHRPVFLNKNKRNSQQHAVTASQAQNGVQSETHAEQRKKDAVMKSIDRANLVAKNNEIMKLRFDTNYSTNEELLKQCMLLDDDDDIDLEKEKHEWSKRQDERRQKYRSTQLAKQRELEEYEANRFAAAQKDKARRNKYEVILDEGKEQLIGKKQKSAQNTNKSHNSNRYKVTKAKNIEFGNLNRKSRNDEENEYSAI</sequence>